<keyword evidence="10 11" id="KW-0472">Membrane</keyword>
<dbReference type="Pfam" id="PF02669">
    <property type="entry name" value="KdpC"/>
    <property type="match status" value="1"/>
</dbReference>
<dbReference type="GO" id="GO:0005524">
    <property type="term" value="F:ATP binding"/>
    <property type="evidence" value="ECO:0007669"/>
    <property type="project" value="UniProtKB-UniRule"/>
</dbReference>
<keyword evidence="3 11" id="KW-0633">Potassium transport</keyword>
<keyword evidence="2 11" id="KW-1003">Cell membrane</keyword>
<evidence type="ECO:0000256" key="6">
    <source>
        <dbReference type="ARBA" id="ARBA00022840"/>
    </source>
</evidence>
<evidence type="ECO:0000313" key="13">
    <source>
        <dbReference type="EMBL" id="NVK77048.1"/>
    </source>
</evidence>
<keyword evidence="1 11" id="KW-0813">Transport</keyword>
<dbReference type="PANTHER" id="PTHR30042:SF2">
    <property type="entry name" value="POTASSIUM-TRANSPORTING ATPASE KDPC SUBUNIT"/>
    <property type="match status" value="1"/>
</dbReference>
<comment type="similarity">
    <text evidence="11">Belongs to the KdpC family.</text>
</comment>
<evidence type="ECO:0000256" key="3">
    <source>
        <dbReference type="ARBA" id="ARBA00022538"/>
    </source>
</evidence>
<evidence type="ECO:0000256" key="10">
    <source>
        <dbReference type="ARBA" id="ARBA00023136"/>
    </source>
</evidence>
<organism evidence="13 14">
    <name type="scientific">Streptomyces morookaense</name>
    <name type="common">Streptoverticillium morookaense</name>
    <dbReference type="NCBI Taxonomy" id="1970"/>
    <lineage>
        <taxon>Bacteria</taxon>
        <taxon>Bacillati</taxon>
        <taxon>Actinomycetota</taxon>
        <taxon>Actinomycetes</taxon>
        <taxon>Kitasatosporales</taxon>
        <taxon>Streptomycetaceae</taxon>
        <taxon>Streptomyces</taxon>
    </lineage>
</organism>
<evidence type="ECO:0000256" key="9">
    <source>
        <dbReference type="ARBA" id="ARBA00023065"/>
    </source>
</evidence>
<dbReference type="HAMAP" id="MF_00276">
    <property type="entry name" value="KdpC"/>
    <property type="match status" value="1"/>
</dbReference>
<keyword evidence="4 11" id="KW-0812">Transmembrane</keyword>
<evidence type="ECO:0000256" key="8">
    <source>
        <dbReference type="ARBA" id="ARBA00022989"/>
    </source>
</evidence>
<dbReference type="GO" id="GO:0008556">
    <property type="term" value="F:P-type potassium transmembrane transporter activity"/>
    <property type="evidence" value="ECO:0007669"/>
    <property type="project" value="InterPro"/>
</dbReference>
<comment type="subunit">
    <text evidence="11">The system is composed of three essential subunits: KdpA, KdpB and KdpC.</text>
</comment>
<gene>
    <name evidence="11 13" type="primary">kdpC</name>
    <name evidence="13" type="ORF">HG542_05175</name>
</gene>
<dbReference type="AlphaFoldDB" id="A0A7Y7B103"/>
<name>A0A7Y7B103_STRMO</name>
<evidence type="ECO:0000256" key="4">
    <source>
        <dbReference type="ARBA" id="ARBA00022692"/>
    </source>
</evidence>
<proteinExistence type="inferred from homology"/>
<evidence type="ECO:0000256" key="12">
    <source>
        <dbReference type="SAM" id="MobiDB-lite"/>
    </source>
</evidence>
<keyword evidence="7 11" id="KW-0630">Potassium</keyword>
<dbReference type="PANTHER" id="PTHR30042">
    <property type="entry name" value="POTASSIUM-TRANSPORTING ATPASE C CHAIN"/>
    <property type="match status" value="1"/>
</dbReference>
<dbReference type="PIRSF" id="PIRSF001296">
    <property type="entry name" value="K_ATPase_KdpC"/>
    <property type="match status" value="1"/>
</dbReference>
<keyword evidence="5 11" id="KW-0547">Nucleotide-binding</keyword>
<dbReference type="RefSeq" id="WP_171078829.1">
    <property type="nucleotide sequence ID" value="NZ_BNBU01000003.1"/>
</dbReference>
<evidence type="ECO:0000256" key="7">
    <source>
        <dbReference type="ARBA" id="ARBA00022958"/>
    </source>
</evidence>
<protein>
    <recommendedName>
        <fullName evidence="11">Potassium-transporting ATPase KdpC subunit</fullName>
    </recommendedName>
    <alternativeName>
        <fullName evidence="11">ATP phosphohydrolase [potassium-transporting] C chain</fullName>
    </alternativeName>
    <alternativeName>
        <fullName evidence="11">Potassium-binding and translocating subunit C</fullName>
    </alternativeName>
    <alternativeName>
        <fullName evidence="11">Potassium-translocating ATPase C chain</fullName>
    </alternativeName>
</protein>
<evidence type="ECO:0000313" key="14">
    <source>
        <dbReference type="Proteomes" id="UP000587462"/>
    </source>
</evidence>
<dbReference type="NCBIfam" id="TIGR00681">
    <property type="entry name" value="kdpC"/>
    <property type="match status" value="1"/>
</dbReference>
<feature type="region of interest" description="Disordered" evidence="12">
    <location>
        <begin position="69"/>
        <end position="115"/>
    </location>
</feature>
<accession>A0A7Y7B103</accession>
<comment type="caution">
    <text evidence="13">The sequence shown here is derived from an EMBL/GenBank/DDBJ whole genome shotgun (WGS) entry which is preliminary data.</text>
</comment>
<keyword evidence="6 11" id="KW-0067">ATP-binding</keyword>
<evidence type="ECO:0000256" key="1">
    <source>
        <dbReference type="ARBA" id="ARBA00022448"/>
    </source>
</evidence>
<reference evidence="13 14" key="1">
    <citation type="submission" date="2020-04" db="EMBL/GenBank/DDBJ databases">
        <title>Draft Genome Sequence of Streptomyces morookaense DSM 40503, an 8-azaguanine-producing strain.</title>
        <authorList>
            <person name="Qi J."/>
            <person name="Gao J.-M."/>
        </authorList>
    </citation>
    <scope>NUCLEOTIDE SEQUENCE [LARGE SCALE GENOMIC DNA]</scope>
    <source>
        <strain evidence="13 14">DSM 40503</strain>
    </source>
</reference>
<keyword evidence="9 11" id="KW-0406">Ion transport</keyword>
<dbReference type="Proteomes" id="UP000587462">
    <property type="component" value="Unassembled WGS sequence"/>
</dbReference>
<comment type="function">
    <text evidence="11">Part of the high-affinity ATP-driven potassium transport (or Kdp) system, which catalyzes the hydrolysis of ATP coupled with the electrogenic transport of potassium into the cytoplasm. This subunit acts as a catalytic chaperone that increases the ATP-binding affinity of the ATP-hydrolyzing subunit KdpB by the formation of a transient KdpB/KdpC/ATP ternary complex.</text>
</comment>
<keyword evidence="8 11" id="KW-1133">Transmembrane helix</keyword>
<evidence type="ECO:0000256" key="2">
    <source>
        <dbReference type="ARBA" id="ARBA00022475"/>
    </source>
</evidence>
<keyword evidence="14" id="KW-1185">Reference proteome</keyword>
<comment type="subcellular location">
    <subcellularLocation>
        <location evidence="11">Cell membrane</location>
        <topology evidence="11">Single-pass membrane protein</topology>
    </subcellularLocation>
</comment>
<sequence length="216" mass="22749">MLLHLPSTARQYLSALRILLVLTVLTGIVYPLAVTGIAQAVFPHRANGSLIEDHSRPVASALLGQNFALPKRNPADPAEQLRPDPRWFQPRPSSADAGKGAGPYDPTYSGASNLGPTDPDLVAAVGRRRAAVAAFDGVDPRTVPADAVTASGSGLDPDISPAYAREQADRVARARRLPSGRVRGLVEAHVEGRGLGFLGEPHVNVVELNHDLASLG</sequence>
<dbReference type="EMBL" id="JABBXF010000008">
    <property type="protein sequence ID" value="NVK77048.1"/>
    <property type="molecule type" value="Genomic_DNA"/>
</dbReference>
<feature type="transmembrane region" description="Helical" evidence="11">
    <location>
        <begin position="12"/>
        <end position="33"/>
    </location>
</feature>
<evidence type="ECO:0000256" key="11">
    <source>
        <dbReference type="HAMAP-Rule" id="MF_00276"/>
    </source>
</evidence>
<dbReference type="GO" id="GO:0005886">
    <property type="term" value="C:plasma membrane"/>
    <property type="evidence" value="ECO:0007669"/>
    <property type="project" value="UniProtKB-SubCell"/>
</dbReference>
<dbReference type="InterPro" id="IPR003820">
    <property type="entry name" value="KdpC"/>
</dbReference>
<evidence type="ECO:0000256" key="5">
    <source>
        <dbReference type="ARBA" id="ARBA00022741"/>
    </source>
</evidence>
<dbReference type="NCBIfam" id="NF001454">
    <property type="entry name" value="PRK00315.1"/>
    <property type="match status" value="1"/>
</dbReference>